<dbReference type="AlphaFoldDB" id="A0A2K1QSR8"/>
<feature type="region of interest" description="Disordered" evidence="1">
    <location>
        <begin position="145"/>
        <end position="175"/>
    </location>
</feature>
<comment type="caution">
    <text evidence="2">The sequence shown here is derived from an EMBL/GenBank/DDBJ whole genome shotgun (WGS) entry which is preliminary data.</text>
</comment>
<evidence type="ECO:0000313" key="3">
    <source>
        <dbReference type="Proteomes" id="UP000243797"/>
    </source>
</evidence>
<dbReference type="InParanoid" id="A0A2K1QSR8"/>
<dbReference type="OrthoDB" id="3939333at2759"/>
<sequence>MNSSSYDSNVCDLVGATYGLHDIRHDLDIQLRQPDSENVAYLLHIPRQPGDEDFTLHQGTNKLDPVIVAVKFEGYFSGTFLHGNPSSALSWTQWEQPLTNSYTAFTVTTKLGDRSYRWNKTEGKRIGRITVSHYPIWALHEVTSSSASQNTPRESKPVAQLSLEPSHGGIKDKLLNRDKDPTYKGDLVVDASLDPAVRDVAIALVMALWHRDRQILDKQKLAPCLELKPSKNARYNAGMGGVGVLGGLGLGFITAGAGGLGGYGGGGGDCGGGGGGGGGC</sequence>
<protein>
    <submittedName>
        <fullName evidence="2">Autophagy-related protein 37</fullName>
    </submittedName>
</protein>
<keyword evidence="3" id="KW-1185">Reference proteome</keyword>
<evidence type="ECO:0000313" key="2">
    <source>
        <dbReference type="EMBL" id="PNS18127.1"/>
    </source>
</evidence>
<gene>
    <name evidence="2" type="ORF">CAC42_3572</name>
</gene>
<evidence type="ECO:0000256" key="1">
    <source>
        <dbReference type="SAM" id="MobiDB-lite"/>
    </source>
</evidence>
<proteinExistence type="predicted"/>
<dbReference type="Proteomes" id="UP000243797">
    <property type="component" value="Unassembled WGS sequence"/>
</dbReference>
<organism evidence="2 3">
    <name type="scientific">Sphaceloma murrayae</name>
    <dbReference type="NCBI Taxonomy" id="2082308"/>
    <lineage>
        <taxon>Eukaryota</taxon>
        <taxon>Fungi</taxon>
        <taxon>Dikarya</taxon>
        <taxon>Ascomycota</taxon>
        <taxon>Pezizomycotina</taxon>
        <taxon>Dothideomycetes</taxon>
        <taxon>Dothideomycetidae</taxon>
        <taxon>Myriangiales</taxon>
        <taxon>Elsinoaceae</taxon>
        <taxon>Sphaceloma</taxon>
    </lineage>
</organism>
<name>A0A2K1QSR8_9PEZI</name>
<reference evidence="2 3" key="1">
    <citation type="submission" date="2017-06" db="EMBL/GenBank/DDBJ databases">
        <title>Draft genome sequence of a variant of Elsinoe murrayae.</title>
        <authorList>
            <person name="Cheng Q."/>
        </authorList>
    </citation>
    <scope>NUCLEOTIDE SEQUENCE [LARGE SCALE GENOMIC DNA]</scope>
    <source>
        <strain evidence="2 3">CQ-2017a</strain>
    </source>
</reference>
<accession>A0A2K1QSR8</accession>
<dbReference type="EMBL" id="NKHZ01000045">
    <property type="protein sequence ID" value="PNS18127.1"/>
    <property type="molecule type" value="Genomic_DNA"/>
</dbReference>